<keyword evidence="3" id="KW-1185">Reference proteome</keyword>
<comment type="caution">
    <text evidence="2">The sequence shown here is derived from an EMBL/GenBank/DDBJ whole genome shotgun (WGS) entry which is preliminary data.</text>
</comment>
<sequence length="100" mass="11125">MNLIWTRFLRSAYRSEPITSFVITAGVVEATIGGLGEHWSLMTFGLGTVGAAIALRWRQHQRRHLSTASERSPVYVLPPDSSRPVLPTLRLSQKPPSGKR</sequence>
<organism evidence="2 3">
    <name type="scientific">Stenomitos frigidus AS-A4</name>
    <dbReference type="NCBI Taxonomy" id="2933935"/>
    <lineage>
        <taxon>Bacteria</taxon>
        <taxon>Bacillati</taxon>
        <taxon>Cyanobacteriota</taxon>
        <taxon>Cyanophyceae</taxon>
        <taxon>Leptolyngbyales</taxon>
        <taxon>Leptolyngbyaceae</taxon>
        <taxon>Stenomitos</taxon>
    </lineage>
</organism>
<dbReference type="Proteomes" id="UP001476950">
    <property type="component" value="Unassembled WGS sequence"/>
</dbReference>
<dbReference type="EMBL" id="JAMPLM010000001">
    <property type="protein sequence ID" value="MEP1057158.1"/>
    <property type="molecule type" value="Genomic_DNA"/>
</dbReference>
<proteinExistence type="predicted"/>
<gene>
    <name evidence="2" type="ORF">NDI38_01835</name>
</gene>
<evidence type="ECO:0000313" key="2">
    <source>
        <dbReference type="EMBL" id="MEP1057158.1"/>
    </source>
</evidence>
<accession>A0ABV0KD56</accession>
<reference evidence="2 3" key="1">
    <citation type="submission" date="2022-04" db="EMBL/GenBank/DDBJ databases">
        <title>Positive selection, recombination, and allopatry shape intraspecific diversity of widespread and dominant cyanobacteria.</title>
        <authorList>
            <person name="Wei J."/>
            <person name="Shu W."/>
            <person name="Hu C."/>
        </authorList>
    </citation>
    <scope>NUCLEOTIDE SEQUENCE [LARGE SCALE GENOMIC DNA]</scope>
    <source>
        <strain evidence="2 3">AS-A4</strain>
    </source>
</reference>
<evidence type="ECO:0000256" key="1">
    <source>
        <dbReference type="SAM" id="MobiDB-lite"/>
    </source>
</evidence>
<feature type="compositionally biased region" description="Polar residues" evidence="1">
    <location>
        <begin position="90"/>
        <end position="100"/>
    </location>
</feature>
<name>A0ABV0KD56_9CYAN</name>
<dbReference type="RefSeq" id="WP_190454011.1">
    <property type="nucleotide sequence ID" value="NZ_JAMPLM010000001.1"/>
</dbReference>
<evidence type="ECO:0000313" key="3">
    <source>
        <dbReference type="Proteomes" id="UP001476950"/>
    </source>
</evidence>
<feature type="region of interest" description="Disordered" evidence="1">
    <location>
        <begin position="76"/>
        <end position="100"/>
    </location>
</feature>
<protein>
    <submittedName>
        <fullName evidence="2">Uncharacterized protein</fullName>
    </submittedName>
</protein>